<dbReference type="EC" id="5.1.3.3" evidence="4 8"/>
<dbReference type="InterPro" id="IPR018052">
    <property type="entry name" value="Ald1_epimerase_CS"/>
</dbReference>
<dbReference type="PANTHER" id="PTHR10091">
    <property type="entry name" value="ALDOSE-1-EPIMERASE"/>
    <property type="match status" value="1"/>
</dbReference>
<comment type="catalytic activity">
    <reaction evidence="1 8">
        <text>alpha-D-glucose = beta-D-glucose</text>
        <dbReference type="Rhea" id="RHEA:10264"/>
        <dbReference type="ChEBI" id="CHEBI:15903"/>
        <dbReference type="ChEBI" id="CHEBI:17925"/>
        <dbReference type="EC" id="5.1.3.3"/>
    </reaction>
</comment>
<accession>A0ABM7LL30</accession>
<dbReference type="Gene3D" id="2.70.98.10">
    <property type="match status" value="1"/>
</dbReference>
<evidence type="ECO:0000256" key="5">
    <source>
        <dbReference type="ARBA" id="ARBA00014165"/>
    </source>
</evidence>
<dbReference type="RefSeq" id="WP_189330843.1">
    <property type="nucleotide sequence ID" value="NZ_AP023356.1"/>
</dbReference>
<dbReference type="EMBL" id="AP023356">
    <property type="protein sequence ID" value="BCJ39969.1"/>
    <property type="molecule type" value="Genomic_DNA"/>
</dbReference>
<dbReference type="InterPro" id="IPR047215">
    <property type="entry name" value="Galactose_mutarotase-like"/>
</dbReference>
<dbReference type="PIRSF" id="PIRSF005096">
    <property type="entry name" value="GALM"/>
    <property type="match status" value="1"/>
</dbReference>
<dbReference type="InterPro" id="IPR011013">
    <property type="entry name" value="Gal_mutarotase_sf_dom"/>
</dbReference>
<organism evidence="9 10">
    <name type="scientific">Actinoplanes ianthinogenes</name>
    <dbReference type="NCBI Taxonomy" id="122358"/>
    <lineage>
        <taxon>Bacteria</taxon>
        <taxon>Bacillati</taxon>
        <taxon>Actinomycetota</taxon>
        <taxon>Actinomycetes</taxon>
        <taxon>Micromonosporales</taxon>
        <taxon>Micromonosporaceae</taxon>
        <taxon>Actinoplanes</taxon>
    </lineage>
</organism>
<keyword evidence="10" id="KW-1185">Reference proteome</keyword>
<name>A0ABM7LL30_9ACTN</name>
<proteinExistence type="inferred from homology"/>
<evidence type="ECO:0000256" key="8">
    <source>
        <dbReference type="PIRNR" id="PIRNR005096"/>
    </source>
</evidence>
<evidence type="ECO:0000256" key="6">
    <source>
        <dbReference type="ARBA" id="ARBA00023235"/>
    </source>
</evidence>
<evidence type="ECO:0000256" key="2">
    <source>
        <dbReference type="ARBA" id="ARBA00005028"/>
    </source>
</evidence>
<dbReference type="PROSITE" id="PS00545">
    <property type="entry name" value="ALDOSE_1_EPIMERASE"/>
    <property type="match status" value="1"/>
</dbReference>
<reference evidence="9 10" key="1">
    <citation type="submission" date="2020-08" db="EMBL/GenBank/DDBJ databases">
        <title>Whole genome shotgun sequence of Actinoplanes ianthinogenes NBRC 13996.</title>
        <authorList>
            <person name="Komaki H."/>
            <person name="Tamura T."/>
        </authorList>
    </citation>
    <scope>NUCLEOTIDE SEQUENCE [LARGE SCALE GENOMIC DNA]</scope>
    <source>
        <strain evidence="9 10">NBRC 13996</strain>
    </source>
</reference>
<evidence type="ECO:0000256" key="3">
    <source>
        <dbReference type="ARBA" id="ARBA00006206"/>
    </source>
</evidence>
<dbReference type="SUPFAM" id="SSF74650">
    <property type="entry name" value="Galactose mutarotase-like"/>
    <property type="match status" value="1"/>
</dbReference>
<dbReference type="InterPro" id="IPR008183">
    <property type="entry name" value="Aldose_1/G6P_1-epimerase"/>
</dbReference>
<gene>
    <name evidence="9" type="ORF">Aiant_06260</name>
</gene>
<evidence type="ECO:0000313" key="10">
    <source>
        <dbReference type="Proteomes" id="UP000676967"/>
    </source>
</evidence>
<comment type="similarity">
    <text evidence="3 8">Belongs to the aldose epimerase family.</text>
</comment>
<evidence type="ECO:0000256" key="1">
    <source>
        <dbReference type="ARBA" id="ARBA00001614"/>
    </source>
</evidence>
<dbReference type="NCBIfam" id="NF008277">
    <property type="entry name" value="PRK11055.1"/>
    <property type="match status" value="1"/>
</dbReference>
<dbReference type="Pfam" id="PF01263">
    <property type="entry name" value="Aldose_epim"/>
    <property type="match status" value="1"/>
</dbReference>
<dbReference type="CDD" id="cd09019">
    <property type="entry name" value="galactose_mutarotase_like"/>
    <property type="match status" value="1"/>
</dbReference>
<dbReference type="InterPro" id="IPR014718">
    <property type="entry name" value="GH-type_carb-bd"/>
</dbReference>
<evidence type="ECO:0000256" key="4">
    <source>
        <dbReference type="ARBA" id="ARBA00013185"/>
    </source>
</evidence>
<dbReference type="PANTHER" id="PTHR10091:SF0">
    <property type="entry name" value="GALACTOSE MUTAROTASE"/>
    <property type="match status" value="1"/>
</dbReference>
<evidence type="ECO:0000313" key="9">
    <source>
        <dbReference type="EMBL" id="BCJ39969.1"/>
    </source>
</evidence>
<dbReference type="InterPro" id="IPR015443">
    <property type="entry name" value="Aldose_1-epimerase"/>
</dbReference>
<comment type="pathway">
    <text evidence="2 8">Carbohydrate metabolism; hexose metabolism.</text>
</comment>
<keyword evidence="7 8" id="KW-0119">Carbohydrate metabolism</keyword>
<keyword evidence="6 8" id="KW-0413">Isomerase</keyword>
<evidence type="ECO:0000256" key="7">
    <source>
        <dbReference type="ARBA" id="ARBA00023277"/>
    </source>
</evidence>
<sequence length="346" mass="37339">MTRIDSTAFGEFPDGTVIEKWTLTAADGAAVSILTWGATIQSVLVPDRDGVLANVTLGFADLDGYLDEANPYFGATIGRYANRIGGASFALDGETYKISQNEGETALHGGVRGFDKRVWSAVATDGGVTMSYTSPDGEEGFPGTVAAAVTFTFDDAHRLRIDYRATTDRATVVNLTNHAYWNLAGEGAGTINDHLLRINAAYYTPIDATLIPTGAVEPVDGTPFDFRAFRPIGARLRDADPQLGFGLGYDHNYVLAGPDAAVVRDPRSGRQLTIETTEPGLQFYSGNFLDGRLRGPSGRQYRQGDAFALETQHFPDSPNRPDFPSTVLRPGDTYSSRTTHTFTTFA</sequence>
<dbReference type="Proteomes" id="UP000676967">
    <property type="component" value="Chromosome"/>
</dbReference>
<protein>
    <recommendedName>
        <fullName evidence="5 8">Aldose 1-epimerase</fullName>
        <ecNumber evidence="4 8">5.1.3.3</ecNumber>
    </recommendedName>
</protein>